<comment type="function">
    <text evidence="8">Probably a riboflavin-binding protein that interacts with the energy-coupling factor (ECF) ABC-transporter complex.</text>
</comment>
<name>A0A0Q9Y952_9BACI</name>
<evidence type="ECO:0000256" key="1">
    <source>
        <dbReference type="ARBA" id="ARBA00004651"/>
    </source>
</evidence>
<dbReference type="GO" id="GO:0005886">
    <property type="term" value="C:plasma membrane"/>
    <property type="evidence" value="ECO:0007669"/>
    <property type="project" value="UniProtKB-SubCell"/>
</dbReference>
<feature type="transmembrane region" description="Helical" evidence="9">
    <location>
        <begin position="153"/>
        <end position="177"/>
    </location>
</feature>
<evidence type="ECO:0000256" key="3">
    <source>
        <dbReference type="ARBA" id="ARBA00022448"/>
    </source>
</evidence>
<protein>
    <recommendedName>
        <fullName evidence="8">Riboflavin transporter</fullName>
    </recommendedName>
</protein>
<gene>
    <name evidence="11" type="ORF">ABB05_00385</name>
    <name evidence="10" type="ORF">ACA29_11710</name>
</gene>
<dbReference type="Proteomes" id="UP000077881">
    <property type="component" value="Unassembled WGS sequence"/>
</dbReference>
<keyword evidence="5 9" id="KW-0812">Transmembrane</keyword>
<comment type="subcellular location">
    <subcellularLocation>
        <location evidence="1">Cell membrane</location>
        <topology evidence="1">Multi-pass membrane protein</topology>
    </subcellularLocation>
</comment>
<evidence type="ECO:0000256" key="7">
    <source>
        <dbReference type="ARBA" id="ARBA00023136"/>
    </source>
</evidence>
<keyword evidence="13" id="KW-1185">Reference proteome</keyword>
<evidence type="ECO:0000313" key="11">
    <source>
        <dbReference type="EMBL" id="OAK75823.1"/>
    </source>
</evidence>
<feature type="transmembrane region" description="Helical" evidence="9">
    <location>
        <begin position="83"/>
        <end position="100"/>
    </location>
</feature>
<sequence>MRKFNVRSFVIIGMFSSLAFVLMLIKFPIPPFPPYLTVDFSDIPALIAALILGPTAGILVELLKNILDYFISGSATGIPIGNLSNFIAGVLFILPTYMVYKRLKAKWGLMVSLSIGTIFMAVFMSVLNYFFFLPAFMGLAGWEPMSNEALRELVVIAVLPFNIIKGLIVAAVFLLVYKRLNNWLGKQISYKNT</sequence>
<dbReference type="PANTHER" id="PTHR38438:SF1">
    <property type="entry name" value="RIBOFLAVIN TRANSPORTER RIBU"/>
    <property type="match status" value="1"/>
</dbReference>
<dbReference type="EMBL" id="LDJR01000005">
    <property type="protein sequence ID" value="OAK75823.1"/>
    <property type="molecule type" value="Genomic_DNA"/>
</dbReference>
<dbReference type="STRING" id="217031.ABB05_00385"/>
<feature type="transmembrane region" description="Helical" evidence="9">
    <location>
        <begin position="107"/>
        <end position="133"/>
    </location>
</feature>
<evidence type="ECO:0000313" key="12">
    <source>
        <dbReference type="Proteomes" id="UP000053881"/>
    </source>
</evidence>
<dbReference type="PANTHER" id="PTHR38438">
    <property type="entry name" value="RIBOFLAVIN TRANSPORTER RIBU"/>
    <property type="match status" value="1"/>
</dbReference>
<dbReference type="InterPro" id="IPR024529">
    <property type="entry name" value="ECF_trnsprt_substrate-spec"/>
</dbReference>
<dbReference type="EMBL" id="LGPB01000095">
    <property type="protein sequence ID" value="KRG12195.1"/>
    <property type="molecule type" value="Genomic_DNA"/>
</dbReference>
<dbReference type="Gene3D" id="1.10.1760.20">
    <property type="match status" value="1"/>
</dbReference>
<evidence type="ECO:0000313" key="13">
    <source>
        <dbReference type="Proteomes" id="UP000077881"/>
    </source>
</evidence>
<feature type="transmembrane region" description="Helical" evidence="9">
    <location>
        <begin position="45"/>
        <end position="63"/>
    </location>
</feature>
<reference evidence="10 12" key="2">
    <citation type="submission" date="2015-06" db="EMBL/GenBank/DDBJ databases">
        <title>Genome sequencing project of Bacillus galactosidilyticus PL133.</title>
        <authorList>
            <person name="Gaiero J."/>
            <person name="Nicol R."/>
            <person name="Habash M."/>
        </authorList>
    </citation>
    <scope>NUCLEOTIDE SEQUENCE [LARGE SCALE GENOMIC DNA]</scope>
    <source>
        <strain evidence="10 12">PL133</strain>
    </source>
</reference>
<evidence type="ECO:0000256" key="2">
    <source>
        <dbReference type="ARBA" id="ARBA00005540"/>
    </source>
</evidence>
<keyword evidence="6 9" id="KW-1133">Transmembrane helix</keyword>
<accession>A0A0Q9Y952</accession>
<evidence type="ECO:0000256" key="9">
    <source>
        <dbReference type="SAM" id="Phobius"/>
    </source>
</evidence>
<dbReference type="AlphaFoldDB" id="A0A0Q9Y952"/>
<dbReference type="PATRIC" id="fig|217031.4.peg.3889"/>
<keyword evidence="4 8" id="KW-1003">Cell membrane</keyword>
<reference evidence="11 13" key="1">
    <citation type="submission" date="2015-05" db="EMBL/GenBank/DDBJ databases">
        <title>Comparison of genome.</title>
        <authorList>
            <person name="Zheng Z."/>
            <person name="Sun M."/>
        </authorList>
    </citation>
    <scope>NUCLEOTIDE SEQUENCE [LARGE SCALE GENOMIC DNA]</scope>
    <source>
        <strain evidence="11 13">G25-74</strain>
    </source>
</reference>
<comment type="caution">
    <text evidence="10">The sequence shown here is derived from an EMBL/GenBank/DDBJ whole genome shotgun (WGS) entry which is preliminary data.</text>
</comment>
<evidence type="ECO:0000256" key="5">
    <source>
        <dbReference type="ARBA" id="ARBA00022692"/>
    </source>
</evidence>
<evidence type="ECO:0000256" key="6">
    <source>
        <dbReference type="ARBA" id="ARBA00022989"/>
    </source>
</evidence>
<evidence type="ECO:0000313" key="10">
    <source>
        <dbReference type="EMBL" id="KRG12195.1"/>
    </source>
</evidence>
<feature type="transmembrane region" description="Helical" evidence="9">
    <location>
        <begin position="6"/>
        <end position="25"/>
    </location>
</feature>
<dbReference type="InterPro" id="IPR025720">
    <property type="entry name" value="RibU"/>
</dbReference>
<proteinExistence type="inferred from homology"/>
<dbReference type="OrthoDB" id="9809216at2"/>
<dbReference type="Pfam" id="PF12822">
    <property type="entry name" value="ECF_trnsprt"/>
    <property type="match status" value="1"/>
</dbReference>
<dbReference type="GO" id="GO:0032217">
    <property type="term" value="F:riboflavin transmembrane transporter activity"/>
    <property type="evidence" value="ECO:0007669"/>
    <property type="project" value="UniProtKB-UniRule"/>
</dbReference>
<dbReference type="RefSeq" id="WP_057989212.1">
    <property type="nucleotide sequence ID" value="NZ_JAGGKH010000006.1"/>
</dbReference>
<keyword evidence="7 8" id="KW-0472">Membrane</keyword>
<evidence type="ECO:0000256" key="4">
    <source>
        <dbReference type="ARBA" id="ARBA00022475"/>
    </source>
</evidence>
<dbReference type="Proteomes" id="UP000053881">
    <property type="component" value="Unassembled WGS sequence"/>
</dbReference>
<dbReference type="PIRSF" id="PIRSF037778">
    <property type="entry name" value="UCP037778_transp_RibU"/>
    <property type="match status" value="1"/>
</dbReference>
<evidence type="ECO:0000256" key="8">
    <source>
        <dbReference type="PIRNR" id="PIRNR037778"/>
    </source>
</evidence>
<comment type="similarity">
    <text evidence="2 8">Belongs to the prokaryotic riboflavin transporter (P-RFT) (TC 2.A.87) family.</text>
</comment>
<organism evidence="10 12">
    <name type="scientific">Lederbergia galactosidilytica</name>
    <dbReference type="NCBI Taxonomy" id="217031"/>
    <lineage>
        <taxon>Bacteria</taxon>
        <taxon>Bacillati</taxon>
        <taxon>Bacillota</taxon>
        <taxon>Bacilli</taxon>
        <taxon>Bacillales</taxon>
        <taxon>Bacillaceae</taxon>
        <taxon>Lederbergia</taxon>
    </lineage>
</organism>
<keyword evidence="3 8" id="KW-0813">Transport</keyword>